<evidence type="ECO:0000256" key="1">
    <source>
        <dbReference type="SAM" id="Phobius"/>
    </source>
</evidence>
<protein>
    <submittedName>
        <fullName evidence="2">Uncharacterized protein</fullName>
    </submittedName>
</protein>
<keyword evidence="1" id="KW-0812">Transmembrane</keyword>
<dbReference type="Proteomes" id="UP000480246">
    <property type="component" value="Unassembled WGS sequence"/>
</dbReference>
<keyword evidence="1" id="KW-1133">Transmembrane helix</keyword>
<dbReference type="EMBL" id="WEID01000052">
    <property type="protein sequence ID" value="KAB8135754.1"/>
    <property type="molecule type" value="Genomic_DNA"/>
</dbReference>
<dbReference type="RefSeq" id="WP_153403252.1">
    <property type="nucleotide sequence ID" value="NZ_ML762430.1"/>
</dbReference>
<evidence type="ECO:0000313" key="3">
    <source>
        <dbReference type="Proteomes" id="UP000480246"/>
    </source>
</evidence>
<evidence type="ECO:0000313" key="2">
    <source>
        <dbReference type="EMBL" id="KAB8135754.1"/>
    </source>
</evidence>
<accession>A0A7C8KQ41</accession>
<feature type="transmembrane region" description="Helical" evidence="1">
    <location>
        <begin position="35"/>
        <end position="57"/>
    </location>
</feature>
<organism evidence="2 3">
    <name type="scientific">Gracilibacillus oryzae</name>
    <dbReference type="NCBI Taxonomy" id="1672701"/>
    <lineage>
        <taxon>Bacteria</taxon>
        <taxon>Bacillati</taxon>
        <taxon>Bacillota</taxon>
        <taxon>Bacilli</taxon>
        <taxon>Bacillales</taxon>
        <taxon>Bacillaceae</taxon>
        <taxon>Gracilibacillus</taxon>
    </lineage>
</organism>
<name>A0A7C8KQ41_9BACI</name>
<dbReference type="AlphaFoldDB" id="A0A7C8KQ41"/>
<feature type="transmembrane region" description="Helical" evidence="1">
    <location>
        <begin position="72"/>
        <end position="90"/>
    </location>
</feature>
<keyword evidence="1" id="KW-0472">Membrane</keyword>
<sequence length="100" mass="11359">MISWSTLFHPIALDLLIIPVAVVLGIVLALITKKVLIGFLSTIFSFILFNIWFWGYFYKSGSYGVKLSLNDMIIYFMFAGITLIISKALLYRKSIKSKNS</sequence>
<reference evidence="2 3" key="1">
    <citation type="submission" date="2019-10" db="EMBL/GenBank/DDBJ databases">
        <title>Gracilibacillus sp. nov. isolated from rice seeds.</title>
        <authorList>
            <person name="He S."/>
        </authorList>
    </citation>
    <scope>NUCLEOTIDE SEQUENCE [LARGE SCALE GENOMIC DNA]</scope>
    <source>
        <strain evidence="2 3">TD8</strain>
    </source>
</reference>
<dbReference type="OrthoDB" id="2970044at2"/>
<comment type="caution">
    <text evidence="2">The sequence shown here is derived from an EMBL/GenBank/DDBJ whole genome shotgun (WGS) entry which is preliminary data.</text>
</comment>
<keyword evidence="3" id="KW-1185">Reference proteome</keyword>
<gene>
    <name evidence="2" type="ORF">F9U64_10810</name>
</gene>
<feature type="transmembrane region" description="Helical" evidence="1">
    <location>
        <begin position="6"/>
        <end position="28"/>
    </location>
</feature>
<proteinExistence type="predicted"/>